<name>S9V4M2_9TRYP</name>
<dbReference type="EMBL" id="ATMH01008457">
    <property type="protein sequence ID" value="EPY21856.1"/>
    <property type="molecule type" value="Genomic_DNA"/>
</dbReference>
<evidence type="ECO:0000313" key="2">
    <source>
        <dbReference type="EMBL" id="EPY24066.1"/>
    </source>
</evidence>
<reference evidence="1" key="2">
    <citation type="submission" date="2013-03" db="EMBL/GenBank/DDBJ databases">
        <authorList>
            <person name="Motta M.C.M."/>
            <person name="Martins A.C.A."/>
            <person name="Preta C.M.C.C."/>
            <person name="Silva R."/>
            <person name="de Souza S.S."/>
            <person name="Klein C.C."/>
            <person name="de Almeida L.G.P."/>
            <person name="Cunha O.L."/>
            <person name="Colabardini A.C."/>
            <person name="Lima B.A."/>
            <person name="Machado C.R."/>
            <person name="Soares C.M.A."/>
            <person name="de Menezes C.B.A."/>
            <person name="Bartolomeu D.C."/>
            <person name="Grisard E.C."/>
            <person name="Fantinatti-Garboggini F."/>
            <person name="Rodrigues-Luiz G.F."/>
            <person name="Wagner G."/>
            <person name="Goldman G.H."/>
            <person name="Fietto J.L.R."/>
            <person name="Ciapina L.P."/>
            <person name="Brocchi M."/>
            <person name="Elias M.C."/>
            <person name="Goldman M.H.S."/>
            <person name="Sagot M.-F."/>
            <person name="Pereira M."/>
            <person name="Stoco P.H."/>
            <person name="Teixeira S.M.R."/>
            <person name="de Mendonca-Neto R.P."/>
            <person name="Maciel T.E.F."/>
            <person name="Mendes T.A.O."/>
            <person name="Urmenyi T.P."/>
            <person name="Teixeira M.M.G."/>
            <person name="de Camargo E.F.P."/>
            <person name="de Sousa W."/>
            <person name="Schenkman S."/>
            <person name="de Vasconcelos A.T.R."/>
        </authorList>
    </citation>
    <scope>NUCLEOTIDE SEQUENCE</scope>
</reference>
<dbReference type="Proteomes" id="UP000015354">
    <property type="component" value="Unassembled WGS sequence"/>
</dbReference>
<reference evidence="1 3" key="1">
    <citation type="journal article" date="2013" name="PLoS ONE">
        <title>Predicting the Proteins of Angomonas deanei, Strigomonas culicis and Their Respective Endosymbionts Reveals New Aspects of the Trypanosomatidae Family.</title>
        <authorList>
            <person name="Motta M.C."/>
            <person name="Martins A.C."/>
            <person name="de Souza S.S."/>
            <person name="Catta-Preta C.M."/>
            <person name="Silva R."/>
            <person name="Klein C.C."/>
            <person name="de Almeida L.G."/>
            <person name="de Lima Cunha O."/>
            <person name="Ciapina L.P."/>
            <person name="Brocchi M."/>
            <person name="Colabardini A.C."/>
            <person name="de Araujo Lima B."/>
            <person name="Machado C.R."/>
            <person name="de Almeida Soares C.M."/>
            <person name="Probst C.M."/>
            <person name="de Menezes C.B."/>
            <person name="Thompson C.E."/>
            <person name="Bartholomeu D.C."/>
            <person name="Gradia D.F."/>
            <person name="Pavoni D.P."/>
            <person name="Grisard E.C."/>
            <person name="Fantinatti-Garboggini F."/>
            <person name="Marchini F.K."/>
            <person name="Rodrigues-Luiz G.F."/>
            <person name="Wagner G."/>
            <person name="Goldman G.H."/>
            <person name="Fietto J.L."/>
            <person name="Elias M.C."/>
            <person name="Goldman M.H."/>
            <person name="Sagot M.F."/>
            <person name="Pereira M."/>
            <person name="Stoco P.H."/>
            <person name="de Mendonca-Neto R.P."/>
            <person name="Teixeira S.M."/>
            <person name="Maciel T.E."/>
            <person name="de Oliveira Mendes T.A."/>
            <person name="Urmenyi T.P."/>
            <person name="de Souza W."/>
            <person name="Schenkman S."/>
            <person name="de Vasconcelos A.T."/>
        </authorList>
    </citation>
    <scope>NUCLEOTIDE SEQUENCE [LARGE SCALE GENOMIC DNA]</scope>
</reference>
<comment type="caution">
    <text evidence="1">The sequence shown here is derived from an EMBL/GenBank/DDBJ whole genome shotgun (WGS) entry which is preliminary data.</text>
</comment>
<organism evidence="1 3">
    <name type="scientific">Strigomonas culicis</name>
    <dbReference type="NCBI Taxonomy" id="28005"/>
    <lineage>
        <taxon>Eukaryota</taxon>
        <taxon>Discoba</taxon>
        <taxon>Euglenozoa</taxon>
        <taxon>Kinetoplastea</taxon>
        <taxon>Metakinetoplastina</taxon>
        <taxon>Trypanosomatida</taxon>
        <taxon>Trypanosomatidae</taxon>
        <taxon>Strigomonadinae</taxon>
        <taxon>Strigomonas</taxon>
    </lineage>
</organism>
<dbReference type="EMBL" id="ATMH01007340">
    <property type="protein sequence ID" value="EPY24066.1"/>
    <property type="molecule type" value="Genomic_DNA"/>
</dbReference>
<gene>
    <name evidence="2" type="ORF">STCU_07340</name>
    <name evidence="1" type="ORF">STCU_08457</name>
</gene>
<dbReference type="AlphaFoldDB" id="S9V4M2"/>
<protein>
    <submittedName>
        <fullName evidence="1">Essential for mitotic growth 1</fullName>
    </submittedName>
</protein>
<evidence type="ECO:0000313" key="3">
    <source>
        <dbReference type="Proteomes" id="UP000015354"/>
    </source>
</evidence>
<evidence type="ECO:0000313" key="1">
    <source>
        <dbReference type="EMBL" id="EPY21856.1"/>
    </source>
</evidence>
<accession>S9V4M2</accession>
<proteinExistence type="predicted"/>
<sequence>MTELLRNCEWGDHLPILLHPDELDVRRHVVRDRVLDLAHQGEVAGAGAHLHLEEQLHHHLLEEPHVARHAQAGVNHDAHAALRAQKDLQPPRAVQRRILQVQQALVHDIRPPLGRVLVVLGVVAPVLFAEQLVLAALRLYGLQRAVL</sequence>
<keyword evidence="3" id="KW-1185">Reference proteome</keyword>